<dbReference type="RefSeq" id="XP_007376368.1">
    <property type="nucleotide sequence ID" value="XM_007376306.1"/>
</dbReference>
<dbReference type="OMA" id="TQMAMEY"/>
<dbReference type="Proteomes" id="UP000000709">
    <property type="component" value="Unassembled WGS sequence"/>
</dbReference>
<protein>
    <recommendedName>
        <fullName evidence="4">Zn(2)-C6 fungal-type domain-containing protein</fullName>
    </recommendedName>
</protein>
<evidence type="ECO:0000313" key="6">
    <source>
        <dbReference type="Proteomes" id="UP000000709"/>
    </source>
</evidence>
<keyword evidence="2" id="KW-0539">Nucleus</keyword>
<sequence>MTEAKKKIKRSRNGCHNCKRLKIKCDELKPSCSYCVKTASKCDYSLKLTWGGRPYKDSTKRRQQHVTPTTAASTPAPLDTVQFVVQSFDPSTHDPQSPQTTTGSISSPHIQEDPNVHFDLHTNDPEKQDNFLTNYEEDIARAELYMPETPSYFARDYQPIRSSQETAVYSIPPQITPLPTLLLEVPFYRDLLHFWVNVASHHLVPAPVKVYQDNPFKMILTQMAMEYPSILTTLLAFSAKLRSVLIDSNDTPEFVIEQLLTRSCTEMLKILRDRTSAISNVALATSLLLSCFEAFNCKDFGKHRTHVIGARQIIKARSALPMSRGPDTGTERDITFFLMRWFVYIDIIGSLSSARNSDNYLLVADDVTSYEPVESVTSLNEIDDHHDPKRAIDHLMGFDVKFLPHLAKITLLIRKTERYLQEAPGSTSIPISIVQEALEVKDAMVGILAQDDDVMLEAHEQMEKDKRKRKNSSTNQTSPPEIVSMIQENTILRYTNRIFCDTGIIHLYRRVLKIPRTSPLVQELVNGIGKLAKDHIESQSPTDVCCIFCFFTAGCETLNQDMRQFFQQRFEKLIAMGNTSAKRGLEIMKRCWETDEDWISAAKQLDLDITLL</sequence>
<dbReference type="InterPro" id="IPR001138">
    <property type="entry name" value="Zn2Cys6_DnaBD"/>
</dbReference>
<dbReference type="Gene3D" id="4.10.240.10">
    <property type="entry name" value="Zn(2)-C6 fungal-type DNA-binding domain"/>
    <property type="match status" value="1"/>
</dbReference>
<dbReference type="GeneID" id="18870287"/>
<dbReference type="SMART" id="SM00066">
    <property type="entry name" value="GAL4"/>
    <property type="match status" value="1"/>
</dbReference>
<dbReference type="STRING" id="619300.G3AQP3"/>
<dbReference type="Pfam" id="PF00172">
    <property type="entry name" value="Zn_clus"/>
    <property type="match status" value="1"/>
</dbReference>
<gene>
    <name evidence="5" type="ORF">SPAPADRAFT_140338</name>
</gene>
<dbReference type="HOGENOM" id="CLU_008109_1_0_1"/>
<dbReference type="PANTHER" id="PTHR37534">
    <property type="entry name" value="TRANSCRIPTIONAL ACTIVATOR PROTEIN UGA3"/>
    <property type="match status" value="1"/>
</dbReference>
<feature type="region of interest" description="Disordered" evidence="3">
    <location>
        <begin position="460"/>
        <end position="481"/>
    </location>
</feature>
<reference evidence="5 6" key="1">
    <citation type="journal article" date="2011" name="Proc. Natl. Acad. Sci. U.S.A.">
        <title>Comparative genomics of xylose-fermenting fungi for enhanced biofuel production.</title>
        <authorList>
            <person name="Wohlbach D.J."/>
            <person name="Kuo A."/>
            <person name="Sato T.K."/>
            <person name="Potts K.M."/>
            <person name="Salamov A.A."/>
            <person name="LaButti K.M."/>
            <person name="Sun H."/>
            <person name="Clum A."/>
            <person name="Pangilinan J.L."/>
            <person name="Lindquist E.A."/>
            <person name="Lucas S."/>
            <person name="Lapidus A."/>
            <person name="Jin M."/>
            <person name="Gunawan C."/>
            <person name="Balan V."/>
            <person name="Dale B.E."/>
            <person name="Jeffries T.W."/>
            <person name="Zinkel R."/>
            <person name="Barry K.W."/>
            <person name="Grigoriev I.V."/>
            <person name="Gasch A.P."/>
        </authorList>
    </citation>
    <scope>NUCLEOTIDE SEQUENCE [LARGE SCALE GENOMIC DNA]</scope>
    <source>
        <strain evidence="6">NRRL Y-27907 / 11-Y1</strain>
    </source>
</reference>
<evidence type="ECO:0000256" key="2">
    <source>
        <dbReference type="ARBA" id="ARBA00023242"/>
    </source>
</evidence>
<evidence type="ECO:0000256" key="3">
    <source>
        <dbReference type="SAM" id="MobiDB-lite"/>
    </source>
</evidence>
<dbReference type="OrthoDB" id="5229455at2759"/>
<evidence type="ECO:0000313" key="5">
    <source>
        <dbReference type="EMBL" id="EGW31590.1"/>
    </source>
</evidence>
<evidence type="ECO:0000256" key="1">
    <source>
        <dbReference type="ARBA" id="ARBA00004123"/>
    </source>
</evidence>
<dbReference type="eggNOG" id="ENOG502QW7R">
    <property type="taxonomic scope" value="Eukaryota"/>
</dbReference>
<name>G3AQP3_SPAPN</name>
<dbReference type="SUPFAM" id="SSF57701">
    <property type="entry name" value="Zn2/Cys6 DNA-binding domain"/>
    <property type="match status" value="1"/>
</dbReference>
<comment type="subcellular location">
    <subcellularLocation>
        <location evidence="1">Nucleus</location>
    </subcellularLocation>
</comment>
<dbReference type="GO" id="GO:0000981">
    <property type="term" value="F:DNA-binding transcription factor activity, RNA polymerase II-specific"/>
    <property type="evidence" value="ECO:0007669"/>
    <property type="project" value="InterPro"/>
</dbReference>
<feature type="region of interest" description="Disordered" evidence="3">
    <location>
        <begin position="54"/>
        <end position="75"/>
    </location>
</feature>
<organism evidence="6">
    <name type="scientific">Spathaspora passalidarum (strain NRRL Y-27907 / 11-Y1)</name>
    <dbReference type="NCBI Taxonomy" id="619300"/>
    <lineage>
        <taxon>Eukaryota</taxon>
        <taxon>Fungi</taxon>
        <taxon>Dikarya</taxon>
        <taxon>Ascomycota</taxon>
        <taxon>Saccharomycotina</taxon>
        <taxon>Pichiomycetes</taxon>
        <taxon>Debaryomycetaceae</taxon>
        <taxon>Spathaspora</taxon>
    </lineage>
</organism>
<dbReference type="AlphaFoldDB" id="G3AQP3"/>
<dbReference type="GO" id="GO:0008270">
    <property type="term" value="F:zinc ion binding"/>
    <property type="evidence" value="ECO:0007669"/>
    <property type="project" value="InterPro"/>
</dbReference>
<feature type="domain" description="Zn(2)-C6 fungal-type" evidence="4">
    <location>
        <begin position="14"/>
        <end position="44"/>
    </location>
</feature>
<proteinExistence type="predicted"/>
<dbReference type="InterPro" id="IPR021858">
    <property type="entry name" value="Fun_TF"/>
</dbReference>
<dbReference type="GO" id="GO:0000976">
    <property type="term" value="F:transcription cis-regulatory region binding"/>
    <property type="evidence" value="ECO:0007669"/>
    <property type="project" value="TreeGrafter"/>
</dbReference>
<keyword evidence="6" id="KW-1185">Reference proteome</keyword>
<dbReference type="KEGG" id="spaa:SPAPADRAFT_140338"/>
<dbReference type="GO" id="GO:0005634">
    <property type="term" value="C:nucleus"/>
    <property type="evidence" value="ECO:0007669"/>
    <property type="project" value="UniProtKB-SubCell"/>
</dbReference>
<dbReference type="InParanoid" id="G3AQP3"/>
<accession>G3AQP3</accession>
<dbReference type="CDD" id="cd00067">
    <property type="entry name" value="GAL4"/>
    <property type="match status" value="1"/>
</dbReference>
<feature type="region of interest" description="Disordered" evidence="3">
    <location>
        <begin position="88"/>
        <end position="116"/>
    </location>
</feature>
<dbReference type="EMBL" id="GL996503">
    <property type="protein sequence ID" value="EGW31590.1"/>
    <property type="molecule type" value="Genomic_DNA"/>
</dbReference>
<evidence type="ECO:0000259" key="4">
    <source>
        <dbReference type="PROSITE" id="PS50048"/>
    </source>
</evidence>
<dbReference type="PROSITE" id="PS00463">
    <property type="entry name" value="ZN2_CY6_FUNGAL_1"/>
    <property type="match status" value="1"/>
</dbReference>
<dbReference type="PANTHER" id="PTHR37534:SF43">
    <property type="entry name" value="FINGER DOMAIN PROTEIN, PUTATIVE (AFU_ORTHOLOGUE AFUA_1G01850)-RELATED"/>
    <property type="match status" value="1"/>
</dbReference>
<dbReference type="GO" id="GO:0045944">
    <property type="term" value="P:positive regulation of transcription by RNA polymerase II"/>
    <property type="evidence" value="ECO:0007669"/>
    <property type="project" value="TreeGrafter"/>
</dbReference>
<dbReference type="InterPro" id="IPR036864">
    <property type="entry name" value="Zn2-C6_fun-type_DNA-bd_sf"/>
</dbReference>
<feature type="compositionally biased region" description="Polar residues" evidence="3">
    <location>
        <begin position="88"/>
        <end position="109"/>
    </location>
</feature>
<dbReference type="PROSITE" id="PS50048">
    <property type="entry name" value="ZN2_CY6_FUNGAL_2"/>
    <property type="match status" value="1"/>
</dbReference>
<dbReference type="Pfam" id="PF11951">
    <property type="entry name" value="Fungal_trans_2"/>
    <property type="match status" value="1"/>
</dbReference>